<proteinExistence type="predicted"/>
<accession>J9G8L8</accession>
<sequence>MTSWRLQKIPSEECNLVAFVILWESALLPMDIFKY</sequence>
<reference evidence="1" key="1">
    <citation type="journal article" date="2012" name="PLoS ONE">
        <title>Gene sets for utilization of primary and secondary nutrition supplies in the distal gut of endangered iberian lynx.</title>
        <authorList>
            <person name="Alcaide M."/>
            <person name="Messina E."/>
            <person name="Richter M."/>
            <person name="Bargiela R."/>
            <person name="Peplies J."/>
            <person name="Huws S.A."/>
            <person name="Newbold C.J."/>
            <person name="Golyshin P.N."/>
            <person name="Simon M.A."/>
            <person name="Lopez G."/>
            <person name="Yakimov M.M."/>
            <person name="Ferrer M."/>
        </authorList>
    </citation>
    <scope>NUCLEOTIDE SEQUENCE</scope>
</reference>
<protein>
    <submittedName>
        <fullName evidence="1">Uncharacterized protein</fullName>
    </submittedName>
</protein>
<organism evidence="1">
    <name type="scientific">gut metagenome</name>
    <dbReference type="NCBI Taxonomy" id="749906"/>
    <lineage>
        <taxon>unclassified sequences</taxon>
        <taxon>metagenomes</taxon>
        <taxon>organismal metagenomes</taxon>
    </lineage>
</organism>
<dbReference type="EMBL" id="AMCI01005601">
    <property type="protein sequence ID" value="EJW95834.1"/>
    <property type="molecule type" value="Genomic_DNA"/>
</dbReference>
<gene>
    <name evidence="1" type="ORF">EVA_16061</name>
</gene>
<name>J9G8L8_9ZZZZ</name>
<evidence type="ECO:0000313" key="1">
    <source>
        <dbReference type="EMBL" id="EJW95834.1"/>
    </source>
</evidence>
<comment type="caution">
    <text evidence="1">The sequence shown here is derived from an EMBL/GenBank/DDBJ whole genome shotgun (WGS) entry which is preliminary data.</text>
</comment>
<dbReference type="AlphaFoldDB" id="J9G8L8"/>